<dbReference type="AlphaFoldDB" id="A0A6C0JPQ2"/>
<sequence>MKIREIVDMLSIPFWMFLTFYFYNIENKSPLEYLFYGFALAGFIVDSIFTASLLRGHCRKVCKSKIINSK</sequence>
<feature type="transmembrane region" description="Helical" evidence="1">
    <location>
        <begin position="35"/>
        <end position="54"/>
    </location>
</feature>
<accession>A0A6C0JPQ2</accession>
<evidence type="ECO:0000256" key="1">
    <source>
        <dbReference type="SAM" id="Phobius"/>
    </source>
</evidence>
<name>A0A6C0JPQ2_9ZZZZ</name>
<reference evidence="2" key="1">
    <citation type="journal article" date="2020" name="Nature">
        <title>Giant virus diversity and host interactions through global metagenomics.</title>
        <authorList>
            <person name="Schulz F."/>
            <person name="Roux S."/>
            <person name="Paez-Espino D."/>
            <person name="Jungbluth S."/>
            <person name="Walsh D.A."/>
            <person name="Denef V.J."/>
            <person name="McMahon K.D."/>
            <person name="Konstantinidis K.T."/>
            <person name="Eloe-Fadrosh E.A."/>
            <person name="Kyrpides N.C."/>
            <person name="Woyke T."/>
        </authorList>
    </citation>
    <scope>NUCLEOTIDE SEQUENCE</scope>
    <source>
        <strain evidence="2">GVMAG-M-3300027736-24</strain>
    </source>
</reference>
<evidence type="ECO:0000313" key="2">
    <source>
        <dbReference type="EMBL" id="QHU05684.1"/>
    </source>
</evidence>
<proteinExistence type="predicted"/>
<organism evidence="2">
    <name type="scientific">viral metagenome</name>
    <dbReference type="NCBI Taxonomy" id="1070528"/>
    <lineage>
        <taxon>unclassified sequences</taxon>
        <taxon>metagenomes</taxon>
        <taxon>organismal metagenomes</taxon>
    </lineage>
</organism>
<keyword evidence="1" id="KW-0812">Transmembrane</keyword>
<protein>
    <submittedName>
        <fullName evidence="2">Uncharacterized protein</fullName>
    </submittedName>
</protein>
<keyword evidence="1" id="KW-1133">Transmembrane helix</keyword>
<keyword evidence="1" id="KW-0472">Membrane</keyword>
<dbReference type="EMBL" id="MN740418">
    <property type="protein sequence ID" value="QHU05684.1"/>
    <property type="molecule type" value="Genomic_DNA"/>
</dbReference>
<feature type="transmembrane region" description="Helical" evidence="1">
    <location>
        <begin position="7"/>
        <end position="23"/>
    </location>
</feature>